<organism evidence="2 3">
    <name type="scientific">Zhouia spongiae</name>
    <dbReference type="NCBI Taxonomy" id="2202721"/>
    <lineage>
        <taxon>Bacteria</taxon>
        <taxon>Pseudomonadati</taxon>
        <taxon>Bacteroidota</taxon>
        <taxon>Flavobacteriia</taxon>
        <taxon>Flavobacteriales</taxon>
        <taxon>Flavobacteriaceae</taxon>
        <taxon>Zhouia</taxon>
    </lineage>
</organism>
<dbReference type="InterPro" id="IPR017850">
    <property type="entry name" value="Alkaline_phosphatase_core_sf"/>
</dbReference>
<feature type="signal peptide" evidence="1">
    <location>
        <begin position="1"/>
        <end position="20"/>
    </location>
</feature>
<proteinExistence type="predicted"/>
<dbReference type="RefSeq" id="WP_242936374.1">
    <property type="nucleotide sequence ID" value="NZ_CP094326.1"/>
</dbReference>
<evidence type="ECO:0000256" key="1">
    <source>
        <dbReference type="SAM" id="SignalP"/>
    </source>
</evidence>
<feature type="chain" id="PRO_5046446551" evidence="1">
    <location>
        <begin position="21"/>
        <end position="413"/>
    </location>
</feature>
<protein>
    <submittedName>
        <fullName evidence="2">Alkaline phosphatase family protein</fullName>
    </submittedName>
</protein>
<dbReference type="PANTHER" id="PTHR10151">
    <property type="entry name" value="ECTONUCLEOTIDE PYROPHOSPHATASE/PHOSPHODIESTERASE"/>
    <property type="match status" value="1"/>
</dbReference>
<accession>A0ABY3YK53</accession>
<keyword evidence="1" id="KW-0732">Signal</keyword>
<dbReference type="PANTHER" id="PTHR10151:SF120">
    <property type="entry name" value="BIS(5'-ADENOSYL)-TRIPHOSPHATASE"/>
    <property type="match status" value="1"/>
</dbReference>
<evidence type="ECO:0000313" key="2">
    <source>
        <dbReference type="EMBL" id="UNY97963.1"/>
    </source>
</evidence>
<dbReference type="Gene3D" id="3.40.720.10">
    <property type="entry name" value="Alkaline Phosphatase, subunit A"/>
    <property type="match status" value="1"/>
</dbReference>
<dbReference type="Proteomes" id="UP000829476">
    <property type="component" value="Chromosome"/>
</dbReference>
<dbReference type="InterPro" id="IPR002591">
    <property type="entry name" value="Phosphodiest/P_Trfase"/>
</dbReference>
<dbReference type="EMBL" id="CP094326">
    <property type="protein sequence ID" value="UNY97963.1"/>
    <property type="molecule type" value="Genomic_DNA"/>
</dbReference>
<keyword evidence="3" id="KW-1185">Reference proteome</keyword>
<name>A0ABY3YK53_9FLAO</name>
<dbReference type="Pfam" id="PF01663">
    <property type="entry name" value="Phosphodiest"/>
    <property type="match status" value="1"/>
</dbReference>
<evidence type="ECO:0000313" key="3">
    <source>
        <dbReference type="Proteomes" id="UP000829476"/>
    </source>
</evidence>
<dbReference type="SUPFAM" id="SSF53649">
    <property type="entry name" value="Alkaline phosphatase-like"/>
    <property type="match status" value="1"/>
</dbReference>
<reference evidence="2 3" key="1">
    <citation type="journal article" date="2018" name="Int. J. Syst. Evol. Microbiol.">
        <title>Zhouia spongiae sp. nov., isolated from a marine sponge.</title>
        <authorList>
            <person name="Zhuang L."/>
            <person name="Lin B."/>
            <person name="Qin F."/>
            <person name="Luo L."/>
        </authorList>
    </citation>
    <scope>NUCLEOTIDE SEQUENCE [LARGE SCALE GENOMIC DNA]</scope>
    <source>
        <strain evidence="2 3">HN-Y44</strain>
    </source>
</reference>
<gene>
    <name evidence="2" type="ORF">MQE36_12810</name>
</gene>
<sequence length="413" mass="47231">MKTPLIASLILCFVLSLTRAQNNKDKVVFVIVDGISADVLEKIETPNLDAISKDGGYTRAYVGGKKDDYSQTPTISAVGYNSLLTGTWVNKHNVWGNSIKAPNYNYWTIFRFAEELRPDLKTAVFSTWLDNRTKLIGEGKPETGNITLDDHFDGFEHDTIKFPHGDDRLFIHKIDEHVTNGAANYIKQHAPDLLWVYLEYTDDMGHKFGDSKQFYDAIKTMDGQIGRLWRSIQYRKENFHENWTIFITTDHGRDESTGKHHGGQSDRERSTWIVTNSNHLNSYFKEEIPGVVDIMPAMLNELKLKPAEKQLREIDGTSITGKISVAKARAEKINDNKVRLRWKTYNPKEKLKIWISSSNNFKHGGEDVYKFVGKVKSGEENIILDMDADSSETYKIVIEGKYNSINTWIVNKK</sequence>